<evidence type="ECO:0000313" key="1">
    <source>
        <dbReference type="EMBL" id="MFD1660924.1"/>
    </source>
</evidence>
<dbReference type="Proteomes" id="UP001597261">
    <property type="component" value="Unassembled WGS sequence"/>
</dbReference>
<proteinExistence type="predicted"/>
<dbReference type="RefSeq" id="WP_381085850.1">
    <property type="nucleotide sequence ID" value="NZ_JBHUDX010000064.1"/>
</dbReference>
<sequence length="101" mass="11242">MTPEEYAAAEHLALIKVDVDTALLRRAHQEYRGPEGWAQAMRAGVWTTWDELLGFVRDHRALLDLHGHTRDDAPEGARPVSLRFSAVPDAVGEWEGEPTGP</sequence>
<dbReference type="EMBL" id="JBHUDX010000064">
    <property type="protein sequence ID" value="MFD1660924.1"/>
    <property type="molecule type" value="Genomic_DNA"/>
</dbReference>
<gene>
    <name evidence="1" type="ORF">ACFSL4_22645</name>
</gene>
<organism evidence="1 2">
    <name type="scientific">Streptomyces caeni</name>
    <dbReference type="NCBI Taxonomy" id="2307231"/>
    <lineage>
        <taxon>Bacteria</taxon>
        <taxon>Bacillati</taxon>
        <taxon>Actinomycetota</taxon>
        <taxon>Actinomycetes</taxon>
        <taxon>Kitasatosporales</taxon>
        <taxon>Streptomycetaceae</taxon>
        <taxon>Streptomyces</taxon>
    </lineage>
</organism>
<keyword evidence="2" id="KW-1185">Reference proteome</keyword>
<reference evidence="2" key="1">
    <citation type="journal article" date="2019" name="Int. J. Syst. Evol. Microbiol.">
        <title>The Global Catalogue of Microorganisms (GCM) 10K type strain sequencing project: providing services to taxonomists for standard genome sequencing and annotation.</title>
        <authorList>
            <consortium name="The Broad Institute Genomics Platform"/>
            <consortium name="The Broad Institute Genome Sequencing Center for Infectious Disease"/>
            <person name="Wu L."/>
            <person name="Ma J."/>
        </authorList>
    </citation>
    <scope>NUCLEOTIDE SEQUENCE [LARGE SCALE GENOMIC DNA]</scope>
    <source>
        <strain evidence="2">CGMCC 1.12470</strain>
    </source>
</reference>
<comment type="caution">
    <text evidence="1">The sequence shown here is derived from an EMBL/GenBank/DDBJ whole genome shotgun (WGS) entry which is preliminary data.</text>
</comment>
<evidence type="ECO:0000313" key="2">
    <source>
        <dbReference type="Proteomes" id="UP001597261"/>
    </source>
</evidence>
<accession>A0ABW4IWE0</accession>
<protein>
    <submittedName>
        <fullName evidence="1">Uncharacterized protein</fullName>
    </submittedName>
</protein>
<name>A0ABW4IWE0_9ACTN</name>